<gene>
    <name evidence="1" type="ORF">SAMN04487818_106188</name>
</gene>
<protein>
    <submittedName>
        <fullName evidence="1">Uncharacterized protein</fullName>
    </submittedName>
</protein>
<dbReference type="AlphaFoldDB" id="A0A1H9TCQ5"/>
<evidence type="ECO:0000313" key="1">
    <source>
        <dbReference type="EMBL" id="SER94724.1"/>
    </source>
</evidence>
<name>A0A1H9TCQ5_9PSEU</name>
<accession>A0A1H9TCQ5</accession>
<organism evidence="1 2">
    <name type="scientific">Actinokineospora terrae</name>
    <dbReference type="NCBI Taxonomy" id="155974"/>
    <lineage>
        <taxon>Bacteria</taxon>
        <taxon>Bacillati</taxon>
        <taxon>Actinomycetota</taxon>
        <taxon>Actinomycetes</taxon>
        <taxon>Pseudonocardiales</taxon>
        <taxon>Pseudonocardiaceae</taxon>
        <taxon>Actinokineospora</taxon>
    </lineage>
</organism>
<evidence type="ECO:0000313" key="2">
    <source>
        <dbReference type="Proteomes" id="UP000199051"/>
    </source>
</evidence>
<dbReference type="Proteomes" id="UP000199051">
    <property type="component" value="Unassembled WGS sequence"/>
</dbReference>
<dbReference type="EMBL" id="FOGI01000006">
    <property type="protein sequence ID" value="SER94724.1"/>
    <property type="molecule type" value="Genomic_DNA"/>
</dbReference>
<dbReference type="RefSeq" id="WP_092778642.1">
    <property type="nucleotide sequence ID" value="NZ_FOGI01000006.1"/>
</dbReference>
<dbReference type="STRING" id="155974.SAMN04487818_106188"/>
<keyword evidence="2" id="KW-1185">Reference proteome</keyword>
<reference evidence="2" key="1">
    <citation type="submission" date="2016-10" db="EMBL/GenBank/DDBJ databases">
        <authorList>
            <person name="Varghese N."/>
            <person name="Submissions S."/>
        </authorList>
    </citation>
    <scope>NUCLEOTIDE SEQUENCE [LARGE SCALE GENOMIC DNA]</scope>
    <source>
        <strain evidence="2">DSM 44260</strain>
    </source>
</reference>
<sequence>MTAPYGFASPTLIDAENAIHRLYPSTGSQVWSSLLVKAGLTGRETDGDALAGLIDAMEKTDPVLSLCAQAFRIRSTAHTALAAADTLVRGAE</sequence>
<proteinExistence type="predicted"/>